<dbReference type="NCBIfam" id="TIGR00180">
    <property type="entry name" value="parB_part"/>
    <property type="match status" value="1"/>
</dbReference>
<dbReference type="PANTHER" id="PTHR33375">
    <property type="entry name" value="CHROMOSOME-PARTITIONING PROTEIN PARB-RELATED"/>
    <property type="match status" value="1"/>
</dbReference>
<dbReference type="Gene3D" id="1.10.10.2830">
    <property type="match status" value="1"/>
</dbReference>
<evidence type="ECO:0000256" key="4">
    <source>
        <dbReference type="SAM" id="MobiDB-lite"/>
    </source>
</evidence>
<keyword evidence="3" id="KW-0238">DNA-binding</keyword>
<dbReference type="Pfam" id="PF23552">
    <property type="entry name" value="ParB_C"/>
    <property type="match status" value="1"/>
</dbReference>
<feature type="region of interest" description="Disordered" evidence="4">
    <location>
        <begin position="58"/>
        <end position="84"/>
    </location>
</feature>
<dbReference type="PANTHER" id="PTHR33375:SF1">
    <property type="entry name" value="CHROMOSOME-PARTITIONING PROTEIN PARB-RELATED"/>
    <property type="match status" value="1"/>
</dbReference>
<accession>A0ABP6LFJ9</accession>
<protein>
    <submittedName>
        <fullName evidence="6">ParB/RepB/Spo0J family partition protein</fullName>
    </submittedName>
</protein>
<dbReference type="InterPro" id="IPR050336">
    <property type="entry name" value="Chromosome_partition/occlusion"/>
</dbReference>
<comment type="caution">
    <text evidence="6">The sequence shown here is derived from an EMBL/GenBank/DDBJ whole genome shotgun (WGS) entry which is preliminary data.</text>
</comment>
<dbReference type="RefSeq" id="WP_234516297.1">
    <property type="nucleotide sequence ID" value="NZ_BAAAUF010000018.1"/>
</dbReference>
<comment type="similarity">
    <text evidence="1">Belongs to the ParB family.</text>
</comment>
<dbReference type="InterPro" id="IPR003115">
    <property type="entry name" value="ParB_N"/>
</dbReference>
<dbReference type="InterPro" id="IPR036086">
    <property type="entry name" value="ParB/Sulfiredoxin_sf"/>
</dbReference>
<dbReference type="CDD" id="cd16393">
    <property type="entry name" value="SPO0J_N"/>
    <property type="match status" value="1"/>
</dbReference>
<dbReference type="InterPro" id="IPR041468">
    <property type="entry name" value="HTH_ParB/Spo0J"/>
</dbReference>
<dbReference type="Proteomes" id="UP001501532">
    <property type="component" value="Unassembled WGS sequence"/>
</dbReference>
<dbReference type="InterPro" id="IPR004437">
    <property type="entry name" value="ParB/RepB/Spo0J"/>
</dbReference>
<evidence type="ECO:0000256" key="1">
    <source>
        <dbReference type="ARBA" id="ARBA00006295"/>
    </source>
</evidence>
<reference evidence="7" key="1">
    <citation type="journal article" date="2019" name="Int. J. Syst. Evol. Microbiol.">
        <title>The Global Catalogue of Microorganisms (GCM) 10K type strain sequencing project: providing services to taxonomists for standard genome sequencing and annotation.</title>
        <authorList>
            <consortium name="The Broad Institute Genomics Platform"/>
            <consortium name="The Broad Institute Genome Sequencing Center for Infectious Disease"/>
            <person name="Wu L."/>
            <person name="Ma J."/>
        </authorList>
    </citation>
    <scope>NUCLEOTIDE SEQUENCE [LARGE SCALE GENOMIC DNA]</scope>
    <source>
        <strain evidence="7">JCM 9091</strain>
    </source>
</reference>
<feature type="domain" description="ParB-like N-terminal" evidence="5">
    <location>
        <begin position="87"/>
        <end position="177"/>
    </location>
</feature>
<evidence type="ECO:0000313" key="6">
    <source>
        <dbReference type="EMBL" id="GAA3042278.1"/>
    </source>
</evidence>
<dbReference type="InterPro" id="IPR006311">
    <property type="entry name" value="TAT_signal"/>
</dbReference>
<dbReference type="Pfam" id="PF17762">
    <property type="entry name" value="HTH_ParB"/>
    <property type="match status" value="1"/>
</dbReference>
<gene>
    <name evidence="6" type="ORF">GCM10010448_26210</name>
</gene>
<proteinExistence type="inferred from homology"/>
<dbReference type="SMART" id="SM00470">
    <property type="entry name" value="ParB"/>
    <property type="match status" value="1"/>
</dbReference>
<evidence type="ECO:0000313" key="7">
    <source>
        <dbReference type="Proteomes" id="UP001501532"/>
    </source>
</evidence>
<dbReference type="EMBL" id="BAAAUF010000018">
    <property type="protein sequence ID" value="GAA3042278.1"/>
    <property type="molecule type" value="Genomic_DNA"/>
</dbReference>
<feature type="compositionally biased region" description="Low complexity" evidence="4">
    <location>
        <begin position="17"/>
        <end position="34"/>
    </location>
</feature>
<dbReference type="SUPFAM" id="SSF109709">
    <property type="entry name" value="KorB DNA-binding domain-like"/>
    <property type="match status" value="1"/>
</dbReference>
<name>A0ABP6LFJ9_9ACTN</name>
<evidence type="ECO:0000259" key="5">
    <source>
        <dbReference type="SMART" id="SM00470"/>
    </source>
</evidence>
<dbReference type="PROSITE" id="PS51318">
    <property type="entry name" value="TAT"/>
    <property type="match status" value="1"/>
</dbReference>
<feature type="region of interest" description="Disordered" evidence="4">
    <location>
        <begin position="1"/>
        <end position="34"/>
    </location>
</feature>
<organism evidence="6 7">
    <name type="scientific">Streptomyces glomeratus</name>
    <dbReference type="NCBI Taxonomy" id="284452"/>
    <lineage>
        <taxon>Bacteria</taxon>
        <taxon>Bacillati</taxon>
        <taxon>Actinomycetota</taxon>
        <taxon>Actinomycetes</taxon>
        <taxon>Kitasatosporales</taxon>
        <taxon>Streptomycetaceae</taxon>
        <taxon>Streptomyces</taxon>
    </lineage>
</organism>
<keyword evidence="7" id="KW-1185">Reference proteome</keyword>
<sequence length="367" mass="39256">MSERRRGLGRGLGALIPAAPTGEKAAPPAAAVGGPSVSPGAMPILTTDRGVAAAKVATLPSVSQETEELSATGAGETSSPPLGAHFAELPLDAITPNPRQPREVFDEDALAELVTSIKEVGLLQPIVVRQLGASRYELIMGERRWRACREAGLDAIPAIVRATDDEKLLLDALLENLHRAQLNPLEEAAAYDQLLKDFNCTHDQLADRIGRSRPQVSNTLRLLKLSPAVQRRVAAGVLSAGHARALLSVEDSEEQDRLAHRIVAEGLSVRAVEEIVTLMGSRPQSAPRSKGPRAGARLSPALSELATRLSDRFETRVKVDLGQKKGKITVEFASMEDLERILSSLAPGEGPVLQRSLADDDSEEFEV</sequence>
<keyword evidence="2" id="KW-0159">Chromosome partition</keyword>
<dbReference type="InterPro" id="IPR057240">
    <property type="entry name" value="ParB_dimer_C"/>
</dbReference>
<dbReference type="Gene3D" id="3.90.1530.30">
    <property type="match status" value="1"/>
</dbReference>
<dbReference type="Pfam" id="PF02195">
    <property type="entry name" value="ParB_N"/>
    <property type="match status" value="1"/>
</dbReference>
<dbReference type="SUPFAM" id="SSF110849">
    <property type="entry name" value="ParB/Sulfiredoxin"/>
    <property type="match status" value="1"/>
</dbReference>
<evidence type="ECO:0000256" key="3">
    <source>
        <dbReference type="ARBA" id="ARBA00023125"/>
    </source>
</evidence>
<evidence type="ECO:0000256" key="2">
    <source>
        <dbReference type="ARBA" id="ARBA00022829"/>
    </source>
</evidence>